<protein>
    <recommendedName>
        <fullName evidence="4">Peptidase M20 dimerisation domain-containing protein</fullName>
    </recommendedName>
</protein>
<evidence type="ECO:0000313" key="6">
    <source>
        <dbReference type="Proteomes" id="UP000321523"/>
    </source>
</evidence>
<dbReference type="PANTHER" id="PTHR43270:SF12">
    <property type="entry name" value="SUCCINYL-DIAMINOPIMELATE DESUCCINYLASE"/>
    <property type="match status" value="1"/>
</dbReference>
<sequence length="463" mass="50584">MLPVEPVLAHLDLDFDQAVERLRDLLRIRSVSTDPAYKGETRQAAQWLADQLTGMGFEASLRDTPGHPMVVAHHPGPSGSTGPHVLYYGHYDVQPPEPLELWNSPPFEPTIVDARHGKRIVARGAVDDKGQVMTFIEAFRAWHAVHGTLPGRITVLLEGEEETGSPNLVPFLEANREELAADICVVTDTNSWNIETPAITYMLRGMLYLEVTLHGPSHDLHSGMYGGAVLNPINALTRILAQIHDDQGRVQFPGFYDDVQPLSDAEREQWRGLGFDEAGFLGGVGLKTPRGEEGWSSLERIWARPTCDINGIWGGYTGAGSKTVIAAEASAKFSCRLVAGQDPKKILAGIKEFLDARTPPDARWDIKTFGNSPAIKVPVDSPHLQRTMAGLADIYGKPPVLVGSGGSIPVVGYIQRILGFDSILVGFGLEDDLIHSPNEKFELKCYRNGIRSHAAILARMAEG</sequence>
<dbReference type="Pfam" id="PF01546">
    <property type="entry name" value="Peptidase_M20"/>
    <property type="match status" value="1"/>
</dbReference>
<gene>
    <name evidence="5" type="ORF">SAE02_00300</name>
</gene>
<dbReference type="InterPro" id="IPR051458">
    <property type="entry name" value="Cyt/Met_Dipeptidase"/>
</dbReference>
<dbReference type="InterPro" id="IPR002933">
    <property type="entry name" value="Peptidase_M20"/>
</dbReference>
<dbReference type="InterPro" id="IPR011650">
    <property type="entry name" value="Peptidase_M20_dimer"/>
</dbReference>
<dbReference type="OrthoDB" id="9761532at2"/>
<dbReference type="GO" id="GO:0046872">
    <property type="term" value="F:metal ion binding"/>
    <property type="evidence" value="ECO:0007669"/>
    <property type="project" value="UniProtKB-KW"/>
</dbReference>
<dbReference type="Proteomes" id="UP000321523">
    <property type="component" value="Unassembled WGS sequence"/>
</dbReference>
<keyword evidence="3" id="KW-0378">Hydrolase</keyword>
<evidence type="ECO:0000256" key="1">
    <source>
        <dbReference type="ARBA" id="ARBA00022670"/>
    </source>
</evidence>
<dbReference type="NCBIfam" id="NF006053">
    <property type="entry name" value="PRK08201.1"/>
    <property type="match status" value="1"/>
</dbReference>
<dbReference type="NCBIfam" id="NF006579">
    <property type="entry name" value="PRK09104.1"/>
    <property type="match status" value="1"/>
</dbReference>
<evidence type="ECO:0000256" key="3">
    <source>
        <dbReference type="ARBA" id="ARBA00022801"/>
    </source>
</evidence>
<evidence type="ECO:0000256" key="2">
    <source>
        <dbReference type="ARBA" id="ARBA00022723"/>
    </source>
</evidence>
<dbReference type="Gene3D" id="3.40.630.10">
    <property type="entry name" value="Zn peptidases"/>
    <property type="match status" value="1"/>
</dbReference>
<dbReference type="GO" id="GO:0006508">
    <property type="term" value="P:proteolysis"/>
    <property type="evidence" value="ECO:0007669"/>
    <property type="project" value="UniProtKB-KW"/>
</dbReference>
<dbReference type="GO" id="GO:0008233">
    <property type="term" value="F:peptidase activity"/>
    <property type="evidence" value="ECO:0007669"/>
    <property type="project" value="UniProtKB-KW"/>
</dbReference>
<organism evidence="5 6">
    <name type="scientific">Skermanella aerolata</name>
    <dbReference type="NCBI Taxonomy" id="393310"/>
    <lineage>
        <taxon>Bacteria</taxon>
        <taxon>Pseudomonadati</taxon>
        <taxon>Pseudomonadota</taxon>
        <taxon>Alphaproteobacteria</taxon>
        <taxon>Rhodospirillales</taxon>
        <taxon>Azospirillaceae</taxon>
        <taxon>Skermanella</taxon>
    </lineage>
</organism>
<dbReference type="SUPFAM" id="SSF53187">
    <property type="entry name" value="Zn-dependent exopeptidases"/>
    <property type="match status" value="1"/>
</dbReference>
<keyword evidence="2" id="KW-0479">Metal-binding</keyword>
<dbReference type="PANTHER" id="PTHR43270">
    <property type="entry name" value="BETA-ALA-HIS DIPEPTIDASE"/>
    <property type="match status" value="1"/>
</dbReference>
<keyword evidence="1" id="KW-0645">Protease</keyword>
<dbReference type="Gene3D" id="3.30.70.360">
    <property type="match status" value="1"/>
</dbReference>
<dbReference type="RefSeq" id="WP_044431373.1">
    <property type="nucleotide sequence ID" value="NZ_BJYZ01000001.1"/>
</dbReference>
<name>A0A512DHF6_9PROT</name>
<proteinExistence type="predicted"/>
<dbReference type="EMBL" id="BJYZ01000001">
    <property type="protein sequence ID" value="GEO35882.1"/>
    <property type="molecule type" value="Genomic_DNA"/>
</dbReference>
<keyword evidence="6" id="KW-1185">Reference proteome</keyword>
<evidence type="ECO:0000313" key="5">
    <source>
        <dbReference type="EMBL" id="GEO35882.1"/>
    </source>
</evidence>
<dbReference type="NCBIfam" id="NF005914">
    <property type="entry name" value="PRK07907.1"/>
    <property type="match status" value="1"/>
</dbReference>
<accession>A0A512DHF6</accession>
<comment type="caution">
    <text evidence="5">The sequence shown here is derived from an EMBL/GenBank/DDBJ whole genome shotgun (WGS) entry which is preliminary data.</text>
</comment>
<reference evidence="5 6" key="1">
    <citation type="submission" date="2019-07" db="EMBL/GenBank/DDBJ databases">
        <title>Whole genome shotgun sequence of Skermanella aerolata NBRC 106429.</title>
        <authorList>
            <person name="Hosoyama A."/>
            <person name="Uohara A."/>
            <person name="Ohji S."/>
            <person name="Ichikawa N."/>
        </authorList>
    </citation>
    <scope>NUCLEOTIDE SEQUENCE [LARGE SCALE GENOMIC DNA]</scope>
    <source>
        <strain evidence="5 6">NBRC 106429</strain>
    </source>
</reference>
<evidence type="ECO:0000259" key="4">
    <source>
        <dbReference type="Pfam" id="PF07687"/>
    </source>
</evidence>
<dbReference type="AlphaFoldDB" id="A0A512DHF6"/>
<dbReference type="Pfam" id="PF07687">
    <property type="entry name" value="M20_dimer"/>
    <property type="match status" value="1"/>
</dbReference>
<feature type="domain" description="Peptidase M20 dimerisation" evidence="4">
    <location>
        <begin position="203"/>
        <end position="361"/>
    </location>
</feature>